<dbReference type="AlphaFoldDB" id="A0A0H3B499"/>
<dbReference type="EMBL" id="CP000950">
    <property type="protein sequence ID" value="ACA69259.1"/>
    <property type="molecule type" value="Genomic_DNA"/>
</dbReference>
<name>A0A0H3B499_YERPY</name>
<dbReference type="KEGG" id="ypy:YPK_2985"/>
<reference evidence="1" key="1">
    <citation type="submission" date="2008-02" db="EMBL/GenBank/DDBJ databases">
        <title>Complete sequence of Yersinia pseudotuberculosis YPIII.</title>
        <authorList>
            <consortium name="US DOE Joint Genome Institute"/>
            <person name="Challacombe J.F."/>
            <person name="Bruce D."/>
            <person name="Detter J.C."/>
            <person name="Green L."/>
            <person name="Land M."/>
            <person name="Munk C."/>
            <person name="Lindler L.E."/>
            <person name="Nikolich M.P."/>
            <person name="Brettin T."/>
        </authorList>
    </citation>
    <scope>NUCLEOTIDE SEQUENCE</scope>
    <source>
        <strain evidence="1">YPIII</strain>
    </source>
</reference>
<gene>
    <name evidence="1" type="ordered locus">YPK_2985</name>
</gene>
<proteinExistence type="predicted"/>
<evidence type="ECO:0000313" key="1">
    <source>
        <dbReference type="EMBL" id="ACA69259.1"/>
    </source>
</evidence>
<accession>A0A0H3B499</accession>
<protein>
    <submittedName>
        <fullName evidence="1">Uncharacterized protein</fullName>
    </submittedName>
</protein>
<sequence length="42" mass="5050">MEFDALIKPELWLYKVIELKMEYHQIIHIFTSEGNSLKISIQ</sequence>
<organism evidence="1">
    <name type="scientific">Yersinia pseudotuberculosis serotype O:3 (strain YPIII)</name>
    <dbReference type="NCBI Taxonomy" id="502800"/>
    <lineage>
        <taxon>Bacteria</taxon>
        <taxon>Pseudomonadati</taxon>
        <taxon>Pseudomonadota</taxon>
        <taxon>Gammaproteobacteria</taxon>
        <taxon>Enterobacterales</taxon>
        <taxon>Yersiniaceae</taxon>
        <taxon>Yersinia</taxon>
    </lineage>
</organism>